<evidence type="ECO:0000256" key="13">
    <source>
        <dbReference type="PIRNR" id="PIRNR005096"/>
    </source>
</evidence>
<evidence type="ECO:0000256" key="2">
    <source>
        <dbReference type="ARBA" id="ARBA00001712"/>
    </source>
</evidence>
<evidence type="ECO:0000256" key="5">
    <source>
        <dbReference type="ARBA" id="ARBA00005028"/>
    </source>
</evidence>
<dbReference type="FunFam" id="2.70.98.10:FF:000003">
    <property type="entry name" value="Aldose 1-epimerase"/>
    <property type="match status" value="1"/>
</dbReference>
<keyword evidence="9" id="KW-0597">Phosphoprotein</keyword>
<dbReference type="InterPro" id="IPR018052">
    <property type="entry name" value="Ald1_epimerase_CS"/>
</dbReference>
<dbReference type="Gene3D" id="2.70.98.10">
    <property type="match status" value="1"/>
</dbReference>
<evidence type="ECO:0000256" key="6">
    <source>
        <dbReference type="ARBA" id="ARBA00006206"/>
    </source>
</evidence>
<feature type="active site" description="Proton acceptor" evidence="14">
    <location>
        <position position="325"/>
    </location>
</feature>
<comment type="function">
    <text evidence="12">Mutarotase that catalyzes the interconversion of beta-D-galactose and alpha-D-galactose during galactose metabolism. Beta-D-galactose is metabolized in the liver into glucose 1-phosphate, the primary metabolic fuel, by the action of four enzymes that constitute the Leloir pathway: GALM, GALK1 (galactokinase), GALT (galactose-1-phosphate uridylyltransferase) and GALE (UDP-galactose-4'-epimerase). Involved in the maintenance of the equilibrium between the beta- and alpha-anomers of galactose, therefore ensuring a sufficient supply of the alpha-anomer for GALK1. Also active on D-glucose although shows a preference for galactose over glucose.</text>
</comment>
<keyword evidence="10 13" id="KW-0413">Isomerase</keyword>
<evidence type="ECO:0000256" key="11">
    <source>
        <dbReference type="ARBA" id="ARBA00023277"/>
    </source>
</evidence>
<organism evidence="17">
    <name type="scientific">Dendroctonus ponderosae</name>
    <name type="common">Mountain pine beetle</name>
    <dbReference type="NCBI Taxonomy" id="77166"/>
    <lineage>
        <taxon>Eukaryota</taxon>
        <taxon>Metazoa</taxon>
        <taxon>Ecdysozoa</taxon>
        <taxon>Arthropoda</taxon>
        <taxon>Hexapoda</taxon>
        <taxon>Insecta</taxon>
        <taxon>Pterygota</taxon>
        <taxon>Neoptera</taxon>
        <taxon>Endopterygota</taxon>
        <taxon>Coleoptera</taxon>
        <taxon>Polyphaga</taxon>
        <taxon>Cucujiformia</taxon>
        <taxon>Curculionidae</taxon>
        <taxon>Scolytinae</taxon>
        <taxon>Dendroctonus</taxon>
    </lineage>
</organism>
<evidence type="ECO:0000256" key="1">
    <source>
        <dbReference type="ARBA" id="ARBA00001614"/>
    </source>
</evidence>
<evidence type="ECO:0000256" key="4">
    <source>
        <dbReference type="ARBA" id="ARBA00004947"/>
    </source>
</evidence>
<dbReference type="HOGENOM" id="CLU_031753_2_1_1"/>
<keyword evidence="11 13" id="KW-0119">Carbohydrate metabolism</keyword>
<dbReference type="UniPathway" id="UPA00214"/>
<evidence type="ECO:0000256" key="7">
    <source>
        <dbReference type="ARBA" id="ARBA00011245"/>
    </source>
</evidence>
<dbReference type="InterPro" id="IPR011013">
    <property type="entry name" value="Gal_mutarotase_sf_dom"/>
</dbReference>
<dbReference type="CDD" id="cd09019">
    <property type="entry name" value="galactose_mutarotase_like"/>
    <property type="match status" value="1"/>
</dbReference>
<feature type="active site" description="Proton donor" evidence="14">
    <location>
        <position position="188"/>
    </location>
</feature>
<comment type="pathway">
    <text evidence="5 13">Carbohydrate metabolism; hexose metabolism.</text>
</comment>
<dbReference type="GO" id="GO:0006006">
    <property type="term" value="P:glucose metabolic process"/>
    <property type="evidence" value="ECO:0007669"/>
    <property type="project" value="TreeGrafter"/>
</dbReference>
<dbReference type="PIRSF" id="PIRSF005096">
    <property type="entry name" value="GALM"/>
    <property type="match status" value="1"/>
</dbReference>
<dbReference type="InterPro" id="IPR015443">
    <property type="entry name" value="Aldose_1-epimerase"/>
</dbReference>
<evidence type="ECO:0000256" key="16">
    <source>
        <dbReference type="PIRSR" id="PIRSR005096-3"/>
    </source>
</evidence>
<evidence type="ECO:0000256" key="14">
    <source>
        <dbReference type="PIRSR" id="PIRSR005096-1"/>
    </source>
</evidence>
<comment type="similarity">
    <text evidence="6 13">Belongs to the aldose epimerase family.</text>
</comment>
<dbReference type="OrthoDB" id="274691at2759"/>
<comment type="subunit">
    <text evidence="7">Monomer.</text>
</comment>
<dbReference type="PANTHER" id="PTHR10091:SF0">
    <property type="entry name" value="GALACTOSE MUTAROTASE"/>
    <property type="match status" value="1"/>
</dbReference>
<comment type="subcellular location">
    <subcellularLocation>
        <location evidence="3">Cytoplasm</location>
    </subcellularLocation>
</comment>
<evidence type="ECO:0000256" key="9">
    <source>
        <dbReference type="ARBA" id="ARBA00022553"/>
    </source>
</evidence>
<dbReference type="GO" id="GO:0030246">
    <property type="term" value="F:carbohydrate binding"/>
    <property type="evidence" value="ECO:0007669"/>
    <property type="project" value="InterPro"/>
</dbReference>
<dbReference type="EC" id="5.1.3.3" evidence="13"/>
<dbReference type="AlphaFoldDB" id="J3JUV0"/>
<comment type="catalytic activity">
    <reaction evidence="1 13">
        <text>alpha-D-glucose = beta-D-glucose</text>
        <dbReference type="Rhea" id="RHEA:10264"/>
        <dbReference type="ChEBI" id="CHEBI:15903"/>
        <dbReference type="ChEBI" id="CHEBI:17925"/>
        <dbReference type="EC" id="5.1.3.3"/>
    </reaction>
</comment>
<keyword evidence="8" id="KW-0963">Cytoplasm</keyword>
<evidence type="ECO:0000256" key="10">
    <source>
        <dbReference type="ARBA" id="ARBA00023235"/>
    </source>
</evidence>
<dbReference type="InterPro" id="IPR014718">
    <property type="entry name" value="GH-type_carb-bd"/>
</dbReference>
<dbReference type="UniPathway" id="UPA00242"/>
<dbReference type="NCBIfam" id="NF008277">
    <property type="entry name" value="PRK11055.1"/>
    <property type="match status" value="1"/>
</dbReference>
<protein>
    <recommendedName>
        <fullName evidence="13">Aldose 1-epimerase</fullName>
        <ecNumber evidence="13">5.1.3.3</ecNumber>
    </recommendedName>
</protein>
<proteinExistence type="evidence at transcript level"/>
<dbReference type="GO" id="GO:0004034">
    <property type="term" value="F:aldose 1-epimerase activity"/>
    <property type="evidence" value="ECO:0007669"/>
    <property type="project" value="UniProtKB-EC"/>
</dbReference>
<evidence type="ECO:0000256" key="8">
    <source>
        <dbReference type="ARBA" id="ARBA00022490"/>
    </source>
</evidence>
<feature type="binding site" evidence="16">
    <location>
        <begin position="91"/>
        <end position="92"/>
    </location>
    <ligand>
        <name>beta-D-galactose</name>
        <dbReference type="ChEBI" id="CHEBI:27667"/>
    </ligand>
</feature>
<evidence type="ECO:0000256" key="12">
    <source>
        <dbReference type="ARBA" id="ARBA00045743"/>
    </source>
</evidence>
<reference evidence="17" key="1">
    <citation type="journal article" date="2012" name="Insect Biochem. Mol. Biol.">
        <title>Transcriptome and full-length cDNA resources for the mountain pine beetle, Dendroctonus ponderosae Hopkins, a major insect pest of pine forests.</title>
        <authorList>
            <person name="Keeling C.I."/>
            <person name="Henderson H."/>
            <person name="Li M."/>
            <person name="Yuen M."/>
            <person name="Clark E.L."/>
            <person name="Fraser J.D."/>
            <person name="Huber D.P."/>
            <person name="Liao N.Y."/>
            <person name="Roderick Docking T."/>
            <person name="Birol I."/>
            <person name="Chan S.K."/>
            <person name="Taylor G.A."/>
            <person name="Palmquist D."/>
            <person name="Jones S.J."/>
            <person name="Bohlmann J."/>
        </authorList>
    </citation>
    <scope>NUCLEOTIDE SEQUENCE</scope>
    <source>
        <tissue evidence="17">Midgut and adhering fatbody of emerged adults of both sexes 1</tissue>
    </source>
</reference>
<accession>J3JUV0</accession>
<sequence length="362" mass="39685">MSCPRPVPLTVDAFGSLPDQSGAAREVKRFTWTNSKRTTVQVINWGATITSIQLLDNAGHLEDVVTGFDHLEQYLGPDNRFFGATVGRVANRIAAGKFGLEGREYSLAKNNNGVNHLHGGVKGFDKVLWNYHVKGSQLVLTYLSPDLEEGYPGDVLVTVTFELTEANELRIDYRAAASKPTPINLTNHSYFNLAGHGAGPAGLYEHAIQINASQYTELGATLIPTGKLLDVAGTELDFRQARRLGDVINRVPNAKGFDFNYCISNPPGQMGLVMRAVHPPSGRGLELHCDQPGVQFYTGNALPEGDEIRGKRGAIYRKHGAFCIETQKYPDAVNQAHFPSTILYPGEQYRHVAVFKFTLDTA</sequence>
<comment type="catalytic activity">
    <reaction evidence="2">
        <text>alpha-D-galactose = beta-D-galactose</text>
        <dbReference type="Rhea" id="RHEA:28675"/>
        <dbReference type="ChEBI" id="CHEBI:27667"/>
        <dbReference type="ChEBI" id="CHEBI:28061"/>
        <dbReference type="EC" id="5.1.3.3"/>
    </reaction>
    <physiologicalReaction direction="right-to-left" evidence="2">
        <dbReference type="Rhea" id="RHEA:28677"/>
    </physiologicalReaction>
</comment>
<dbReference type="GO" id="GO:0005737">
    <property type="term" value="C:cytoplasm"/>
    <property type="evidence" value="ECO:0007669"/>
    <property type="project" value="UniProtKB-SubCell"/>
</dbReference>
<dbReference type="Pfam" id="PF01263">
    <property type="entry name" value="Aldose_epim"/>
    <property type="match status" value="1"/>
</dbReference>
<evidence type="ECO:0000256" key="3">
    <source>
        <dbReference type="ARBA" id="ARBA00004496"/>
    </source>
</evidence>
<feature type="binding site" evidence="15">
    <location>
        <position position="258"/>
    </location>
    <ligand>
        <name>beta-D-galactose</name>
        <dbReference type="ChEBI" id="CHEBI:27667"/>
    </ligand>
</feature>
<name>J3JUV0_DENPD</name>
<dbReference type="InterPro" id="IPR047215">
    <property type="entry name" value="Galactose_mutarotase-like"/>
</dbReference>
<dbReference type="PROSITE" id="PS00545">
    <property type="entry name" value="ALDOSE_1_EPIMERASE"/>
    <property type="match status" value="1"/>
</dbReference>
<dbReference type="GO" id="GO:0033499">
    <property type="term" value="P:galactose catabolic process via UDP-galactose, Leloir pathway"/>
    <property type="evidence" value="ECO:0007669"/>
    <property type="project" value="TreeGrafter"/>
</dbReference>
<dbReference type="PANTHER" id="PTHR10091">
    <property type="entry name" value="ALDOSE-1-EPIMERASE"/>
    <property type="match status" value="1"/>
</dbReference>
<dbReference type="SUPFAM" id="SSF74650">
    <property type="entry name" value="Galactose mutarotase-like"/>
    <property type="match status" value="1"/>
</dbReference>
<feature type="binding site" evidence="16">
    <location>
        <begin position="188"/>
        <end position="190"/>
    </location>
    <ligand>
        <name>beta-D-galactose</name>
        <dbReference type="ChEBI" id="CHEBI:27667"/>
    </ligand>
</feature>
<comment type="pathway">
    <text evidence="4">Carbohydrate metabolism; galactose metabolism.</text>
</comment>
<dbReference type="EMBL" id="BT127015">
    <property type="protein sequence ID" value="AEE61977.1"/>
    <property type="molecule type" value="mRNA"/>
</dbReference>
<evidence type="ECO:0000313" key="17">
    <source>
        <dbReference type="EMBL" id="AEE61977.1"/>
    </source>
</evidence>
<evidence type="ECO:0000256" key="15">
    <source>
        <dbReference type="PIRSR" id="PIRSR005096-2"/>
    </source>
</evidence>
<dbReference type="InterPro" id="IPR008183">
    <property type="entry name" value="Aldose_1/G6P_1-epimerase"/>
</dbReference>